<dbReference type="Pfam" id="PF17802">
    <property type="entry name" value="SpaA"/>
    <property type="match status" value="1"/>
</dbReference>
<feature type="signal peptide" evidence="6">
    <location>
        <begin position="1"/>
        <end position="33"/>
    </location>
</feature>
<evidence type="ECO:0000256" key="3">
    <source>
        <dbReference type="ARBA" id="ARBA00022729"/>
    </source>
</evidence>
<dbReference type="InterPro" id="IPR041033">
    <property type="entry name" value="SpaA_PFL_dom_1"/>
</dbReference>
<evidence type="ECO:0000259" key="7">
    <source>
        <dbReference type="PROSITE" id="PS50847"/>
    </source>
</evidence>
<evidence type="ECO:0000313" key="9">
    <source>
        <dbReference type="Proteomes" id="UP000320012"/>
    </source>
</evidence>
<keyword evidence="5" id="KW-0472">Membrane</keyword>
<comment type="caution">
    <text evidence="8">The sequence shown here is derived from an EMBL/GenBank/DDBJ whole genome shotgun (WGS) entry which is preliminary data.</text>
</comment>
<feature type="domain" description="Gram-positive cocci surface proteins LPxTG" evidence="7">
    <location>
        <begin position="480"/>
        <end position="515"/>
    </location>
</feature>
<dbReference type="InterPro" id="IPR008966">
    <property type="entry name" value="Adhesion_dom_sf"/>
</dbReference>
<keyword evidence="5" id="KW-0812">Transmembrane</keyword>
<dbReference type="NCBIfam" id="TIGR04226">
    <property type="entry name" value="RrgB_K2N_iso_D2"/>
    <property type="match status" value="1"/>
</dbReference>
<gene>
    <name evidence="8" type="ORF">FO435_00130</name>
</gene>
<keyword evidence="5" id="KW-1133">Transmembrane helix</keyword>
<reference evidence="8 9" key="1">
    <citation type="submission" date="2019-07" db="EMBL/GenBank/DDBJ databases">
        <title>Genome sequence of Weissella cibaria GK1.</title>
        <authorList>
            <person name="Choi H.-J."/>
        </authorList>
    </citation>
    <scope>NUCLEOTIDE SEQUENCE [LARGE SCALE GENOMIC DNA]</scope>
    <source>
        <strain evidence="8 9">GK1</strain>
    </source>
</reference>
<keyword evidence="2" id="KW-0964">Secreted</keyword>
<keyword evidence="1" id="KW-0134">Cell wall</keyword>
<dbReference type="Pfam" id="PF00746">
    <property type="entry name" value="Gram_pos_anchor"/>
    <property type="match status" value="1"/>
</dbReference>
<dbReference type="NCBIfam" id="NF033902">
    <property type="entry name" value="iso_D2_wall_anc"/>
    <property type="match status" value="1"/>
</dbReference>
<evidence type="ECO:0000256" key="6">
    <source>
        <dbReference type="SAM" id="SignalP"/>
    </source>
</evidence>
<feature type="chain" id="PRO_5040279280" evidence="6">
    <location>
        <begin position="34"/>
        <end position="515"/>
    </location>
</feature>
<evidence type="ECO:0000256" key="4">
    <source>
        <dbReference type="ARBA" id="ARBA00023088"/>
    </source>
</evidence>
<dbReference type="PROSITE" id="PS50847">
    <property type="entry name" value="GRAM_POS_ANCHORING"/>
    <property type="match status" value="1"/>
</dbReference>
<evidence type="ECO:0000256" key="5">
    <source>
        <dbReference type="SAM" id="Phobius"/>
    </source>
</evidence>
<name>A0A9Q8JJW6_9LACO</name>
<dbReference type="InterPro" id="IPR013783">
    <property type="entry name" value="Ig-like_fold"/>
</dbReference>
<organism evidence="8 9">
    <name type="scientific">Weissella cibaria</name>
    <dbReference type="NCBI Taxonomy" id="137591"/>
    <lineage>
        <taxon>Bacteria</taxon>
        <taxon>Bacillati</taxon>
        <taxon>Bacillota</taxon>
        <taxon>Bacilli</taxon>
        <taxon>Lactobacillales</taxon>
        <taxon>Lactobacillaceae</taxon>
        <taxon>Weissella</taxon>
    </lineage>
</organism>
<proteinExistence type="predicted"/>
<dbReference type="SUPFAM" id="SSF49401">
    <property type="entry name" value="Bacterial adhesins"/>
    <property type="match status" value="1"/>
</dbReference>
<dbReference type="InterPro" id="IPR032364">
    <property type="entry name" value="GramPos_pilinD1_N"/>
</dbReference>
<dbReference type="Gene3D" id="2.60.40.10">
    <property type="entry name" value="Immunoglobulins"/>
    <property type="match status" value="2"/>
</dbReference>
<accession>A0A9Q8JJW6</accession>
<dbReference type="AlphaFoldDB" id="A0A9Q8JJW6"/>
<evidence type="ECO:0000256" key="2">
    <source>
        <dbReference type="ARBA" id="ARBA00022525"/>
    </source>
</evidence>
<keyword evidence="4" id="KW-0572">Peptidoglycan-anchor</keyword>
<dbReference type="Proteomes" id="UP000320012">
    <property type="component" value="Unassembled WGS sequence"/>
</dbReference>
<feature type="transmembrane region" description="Helical" evidence="5">
    <location>
        <begin position="488"/>
        <end position="509"/>
    </location>
</feature>
<protein>
    <submittedName>
        <fullName evidence="8">Isopeptide-forming domain-containing fimbrial protein</fullName>
    </submittedName>
</protein>
<dbReference type="NCBIfam" id="TIGR01167">
    <property type="entry name" value="LPXTG_anchor"/>
    <property type="match status" value="1"/>
</dbReference>
<dbReference type="InterPro" id="IPR048052">
    <property type="entry name" value="FM1-like"/>
</dbReference>
<dbReference type="EMBL" id="VNHC01000001">
    <property type="protein sequence ID" value="TVV33007.1"/>
    <property type="molecule type" value="Genomic_DNA"/>
</dbReference>
<dbReference type="Pfam" id="PF16555">
    <property type="entry name" value="GramPos_pilinD1"/>
    <property type="match status" value="1"/>
</dbReference>
<dbReference type="InterPro" id="IPR026466">
    <property type="entry name" value="Fim_isopep_form_D2_dom"/>
</dbReference>
<sequence length="515" mass="55337">MKTRSGFFYILASIILVVPLVFQLFASAQTVNADTTSDAFNVTLHKRVFDEGKVPADKQNTGDVMSDFGGTGLNGVTFTVYDVTDHYLDLRDGGNTAEQATTAVQKDAVDAAPAYANKVKDQQTTTTNQEDGVATFSNLRMKDSKGNYMTYLFVETDSPSNITQKAAPIVLTLPIFKSGSNTEINNDVQIYPKDEQTEAITKDLNDDSKKSLEVTLHNGDKVLHNGDKVYNAEYGQTFGYNITVAVPWNIKDKATFEVVDTPNKGIKADVNSVAVTGLTKDTDYTVTANGDGFKVTFDKSKAAVQAAAGKKLVVNYDVTLTNDAVPDVAIWNKAELTIGNGSDVTTTPAEGPKIYTGGAKFITQDKDSHKTLANAEFQLVKVDNSGKVVSYANQGADGKYTWSGTDTNATTYTSNETGLVEVKGLPYSSKLEEGQSYALIETKAPEGYAKLTAPVKFVVTQGSYADAQKVEIDNITKGLLPSTGGNGIYIYIAAGLVVVVLAAIGYSIAKRREEV</sequence>
<keyword evidence="3 6" id="KW-0732">Signal</keyword>
<evidence type="ECO:0000313" key="8">
    <source>
        <dbReference type="EMBL" id="TVV33007.1"/>
    </source>
</evidence>
<evidence type="ECO:0000256" key="1">
    <source>
        <dbReference type="ARBA" id="ARBA00022512"/>
    </source>
</evidence>
<dbReference type="InterPro" id="IPR019931">
    <property type="entry name" value="LPXTG_anchor"/>
</dbReference>
<dbReference type="Gene3D" id="2.60.40.740">
    <property type="match status" value="1"/>
</dbReference>
<dbReference type="RefSeq" id="WP_145463347.1">
    <property type="nucleotide sequence ID" value="NZ_VNHC01000001.1"/>
</dbReference>